<dbReference type="EMBL" id="LDQC01000003">
    <property type="protein sequence ID" value="KTR11538.1"/>
    <property type="molecule type" value="Genomic_DNA"/>
</dbReference>
<dbReference type="Gene3D" id="3.40.710.10">
    <property type="entry name" value="DD-peptidase/beta-lactamase superfamily"/>
    <property type="match status" value="1"/>
</dbReference>
<dbReference type="SUPFAM" id="SSF56601">
    <property type="entry name" value="beta-lactamase/transpeptidase-like"/>
    <property type="match status" value="1"/>
</dbReference>
<protein>
    <recommendedName>
        <fullName evidence="3">Beta-lactamase</fullName>
    </recommendedName>
</protein>
<dbReference type="STRING" id="33881.NS184_00950"/>
<evidence type="ECO:0000313" key="2">
    <source>
        <dbReference type="Proteomes" id="UP000078252"/>
    </source>
</evidence>
<dbReference type="InterPro" id="IPR012338">
    <property type="entry name" value="Beta-lactam/transpept-like"/>
</dbReference>
<accession>A0A175S1J9</accession>
<dbReference type="Proteomes" id="UP000078252">
    <property type="component" value="Unassembled WGS sequence"/>
</dbReference>
<comment type="caution">
    <text evidence="1">The sequence shown here is derived from an EMBL/GenBank/DDBJ whole genome shotgun (WGS) entry which is preliminary data.</text>
</comment>
<dbReference type="PATRIC" id="fig|33881.3.peg.1426"/>
<evidence type="ECO:0000313" key="1">
    <source>
        <dbReference type="EMBL" id="KTR11538.1"/>
    </source>
</evidence>
<dbReference type="AlphaFoldDB" id="A0A175S1J9"/>
<evidence type="ECO:0008006" key="3">
    <source>
        <dbReference type="Google" id="ProtNLM"/>
    </source>
</evidence>
<name>A0A175S1J9_9MICO</name>
<dbReference type="RefSeq" id="WP_058724279.1">
    <property type="nucleotide sequence ID" value="NZ_LDQC01000003.1"/>
</dbReference>
<organism evidence="1 2">
    <name type="scientific">Curtobacterium luteum</name>
    <dbReference type="NCBI Taxonomy" id="33881"/>
    <lineage>
        <taxon>Bacteria</taxon>
        <taxon>Bacillati</taxon>
        <taxon>Actinomycetota</taxon>
        <taxon>Actinomycetes</taxon>
        <taxon>Micrococcales</taxon>
        <taxon>Microbacteriaceae</taxon>
        <taxon>Curtobacterium</taxon>
    </lineage>
</organism>
<proteinExistence type="predicted"/>
<reference evidence="1 2" key="1">
    <citation type="journal article" date="2016" name="Front. Microbiol.">
        <title>Genomic Resource of Rice Seed Associated Bacteria.</title>
        <authorList>
            <person name="Midha S."/>
            <person name="Bansal K."/>
            <person name="Sharma S."/>
            <person name="Kumar N."/>
            <person name="Patil P.P."/>
            <person name="Chaudhry V."/>
            <person name="Patil P.B."/>
        </authorList>
    </citation>
    <scope>NUCLEOTIDE SEQUENCE [LARGE SCALE GENOMIC DNA]</scope>
    <source>
        <strain evidence="1 2">NS184</strain>
    </source>
</reference>
<gene>
    <name evidence="1" type="ORF">NS184_00950</name>
</gene>
<sequence length="76" mass="8539">MDAMRADWVEVSTDGPFRRYGLAVWDGPGDAWRLDGRYGQYVVVDQSRDAVVTVTAHEEMNDHRLAELAVSSLRAT</sequence>